<comment type="caution">
    <text evidence="2">The sequence shown here is derived from an EMBL/GenBank/DDBJ whole genome shotgun (WGS) entry which is preliminary data.</text>
</comment>
<proteinExistence type="predicted"/>
<feature type="transmembrane region" description="Helical" evidence="1">
    <location>
        <begin position="330"/>
        <end position="352"/>
    </location>
</feature>
<gene>
    <name evidence="2" type="ORF">C6P46_005752</name>
</gene>
<keyword evidence="1" id="KW-1133">Transmembrane helix</keyword>
<sequence length="652" mass="71103">MTLRLCRKGVDSDRKRFRGYTHSSAVSARTRIAFGAGSTRLRDAVHLELGLTVTVCSPARSTLPELPYPEDVPAVTPCSAAEIPPRMARASALPKGTLLRWASFPTGRKTEIKALSGVTSSQQLAGLLSAYIPLLARDGNPYGILRKTIRDVVLLPQSKVAKPLYILGSVGAAVDVLLFVSVWFIRWRKNSFWLVRKATSQDEVYYLAHSSLPYSGLNVLMCLGLQGFAWYVCDAFNAARSCADILLQVHVRAGERPTGTCVPLLDKSVLGPRSSRPDLELLRNGNSLYGHSWRFPRRVRTRDADDDAPIDVLHLRSYADKRAPRFASPWVLLGSFIATSIAFLASSLPPVVKSAKAYSDTMLDWVAIDEMLGEAASLYAGTASASSAAVANSIAPRLFALIARKQRLYRLFRLTYLLYAAWAFLLGGTFCVFGIAYARAVKRSLNEFKDRSPTASTVFSQTVRNLIALLLGFTLFIVVVSVNSIWVGILSAEVLDSGPVMQLSAIIPLLAAVFGILVMALTMFYQALTAPTVYVPPSLSRTSTFLRSRSQSYLPKQNELAAHYTRFALAASEFLPDQANLTLAGDLSEAGRAKPFEDLELQPANDAGSIKSVEVGERQNGGKAEGIAVLRQAVTVVSLPRDGLDEVTDEKY</sequence>
<keyword evidence="3" id="KW-1185">Reference proteome</keyword>
<dbReference type="Proteomes" id="UP000777482">
    <property type="component" value="Unassembled WGS sequence"/>
</dbReference>
<dbReference type="OrthoDB" id="2528469at2759"/>
<evidence type="ECO:0000256" key="1">
    <source>
        <dbReference type="SAM" id="Phobius"/>
    </source>
</evidence>
<organism evidence="2 3">
    <name type="scientific">Rhodotorula mucilaginosa</name>
    <name type="common">Yeast</name>
    <name type="synonym">Rhodotorula rubra</name>
    <dbReference type="NCBI Taxonomy" id="5537"/>
    <lineage>
        <taxon>Eukaryota</taxon>
        <taxon>Fungi</taxon>
        <taxon>Dikarya</taxon>
        <taxon>Basidiomycota</taxon>
        <taxon>Pucciniomycotina</taxon>
        <taxon>Microbotryomycetes</taxon>
        <taxon>Sporidiobolales</taxon>
        <taxon>Sporidiobolaceae</taxon>
        <taxon>Rhodotorula</taxon>
    </lineage>
</organism>
<feature type="transmembrane region" description="Helical" evidence="1">
    <location>
        <begin position="212"/>
        <end position="233"/>
    </location>
</feature>
<feature type="transmembrane region" description="Helical" evidence="1">
    <location>
        <begin position="164"/>
        <end position="185"/>
    </location>
</feature>
<feature type="transmembrane region" description="Helical" evidence="1">
    <location>
        <begin position="466"/>
        <end position="491"/>
    </location>
</feature>
<feature type="transmembrane region" description="Helical" evidence="1">
    <location>
        <begin position="416"/>
        <end position="438"/>
    </location>
</feature>
<dbReference type="AlphaFoldDB" id="A0A9P7B432"/>
<dbReference type="EMBL" id="PUHQ01000065">
    <property type="protein sequence ID" value="KAG0658509.1"/>
    <property type="molecule type" value="Genomic_DNA"/>
</dbReference>
<accession>A0A9P7B432</accession>
<keyword evidence="1" id="KW-0812">Transmembrane</keyword>
<name>A0A9P7B432_RHOMI</name>
<protein>
    <submittedName>
        <fullName evidence="2">Uncharacterized protein</fullName>
    </submittedName>
</protein>
<keyword evidence="1" id="KW-0472">Membrane</keyword>
<evidence type="ECO:0000313" key="3">
    <source>
        <dbReference type="Proteomes" id="UP000777482"/>
    </source>
</evidence>
<reference evidence="2 3" key="1">
    <citation type="submission" date="2020-11" db="EMBL/GenBank/DDBJ databases">
        <title>Kefir isolates.</title>
        <authorList>
            <person name="Marcisauskas S."/>
            <person name="Kim Y."/>
            <person name="Blasche S."/>
        </authorList>
    </citation>
    <scope>NUCLEOTIDE SEQUENCE [LARGE SCALE GENOMIC DNA]</scope>
    <source>
        <strain evidence="2 3">KR</strain>
    </source>
</reference>
<evidence type="ECO:0000313" key="2">
    <source>
        <dbReference type="EMBL" id="KAG0658509.1"/>
    </source>
</evidence>
<feature type="transmembrane region" description="Helical" evidence="1">
    <location>
        <begin position="503"/>
        <end position="525"/>
    </location>
</feature>